<dbReference type="Proteomes" id="UP000092714">
    <property type="component" value="Unassembled WGS sequence"/>
</dbReference>
<protein>
    <recommendedName>
        <fullName evidence="2">SHOCT domain-containing protein</fullName>
    </recommendedName>
</protein>
<keyword evidence="1" id="KW-1133">Transmembrane helix</keyword>
<reference evidence="3 4" key="1">
    <citation type="submission" date="2016-06" db="EMBL/GenBank/DDBJ databases">
        <authorList>
            <person name="Kjaerup R.B."/>
            <person name="Dalgaard T.S."/>
            <person name="Juul-Madsen H.R."/>
        </authorList>
    </citation>
    <scope>NUCLEOTIDE SEQUENCE [LARGE SCALE GENOMIC DNA]</scope>
    <source>
        <strain evidence="3 4">373-A1</strain>
    </source>
</reference>
<feature type="transmembrane region" description="Helical" evidence="1">
    <location>
        <begin position="17"/>
        <end position="39"/>
    </location>
</feature>
<accession>A0A1B8RL49</accession>
<dbReference type="EMBL" id="MAPZ01000033">
    <property type="protein sequence ID" value="OBY09464.1"/>
    <property type="molecule type" value="Genomic_DNA"/>
</dbReference>
<name>A0A1B8RL49_9CLOT</name>
<sequence>MFGCGISNVGTMGGGSLIFGLLYLGFRVAVVGLIIYLLFKLFNGGNSNNKAINVLNERYASGEISFEEYEERKSNLNRK</sequence>
<keyword evidence="4" id="KW-1185">Reference proteome</keyword>
<comment type="caution">
    <text evidence="3">The sequence shown here is derived from an EMBL/GenBank/DDBJ whole genome shotgun (WGS) entry which is preliminary data.</text>
</comment>
<dbReference type="Pfam" id="PF09851">
    <property type="entry name" value="SHOCT"/>
    <property type="match status" value="1"/>
</dbReference>
<evidence type="ECO:0000313" key="3">
    <source>
        <dbReference type="EMBL" id="OBY09464.1"/>
    </source>
</evidence>
<dbReference type="OrthoDB" id="5461404at2"/>
<proteinExistence type="predicted"/>
<keyword evidence="1" id="KW-0812">Transmembrane</keyword>
<dbReference type="eggNOG" id="COG3462">
    <property type="taxonomic scope" value="Bacteria"/>
</dbReference>
<evidence type="ECO:0000256" key="1">
    <source>
        <dbReference type="SAM" id="Phobius"/>
    </source>
</evidence>
<evidence type="ECO:0000313" key="4">
    <source>
        <dbReference type="Proteomes" id="UP000092714"/>
    </source>
</evidence>
<evidence type="ECO:0000259" key="2">
    <source>
        <dbReference type="Pfam" id="PF09851"/>
    </source>
</evidence>
<dbReference type="AlphaFoldDB" id="A0A1B8RL49"/>
<dbReference type="RefSeq" id="WP_065254833.1">
    <property type="nucleotide sequence ID" value="NZ_JADMPW010000023.1"/>
</dbReference>
<organism evidence="3 4">
    <name type="scientific">Clostridium paraputrificum</name>
    <dbReference type="NCBI Taxonomy" id="29363"/>
    <lineage>
        <taxon>Bacteria</taxon>
        <taxon>Bacillati</taxon>
        <taxon>Bacillota</taxon>
        <taxon>Clostridia</taxon>
        <taxon>Eubacteriales</taxon>
        <taxon>Clostridiaceae</taxon>
        <taxon>Clostridium</taxon>
    </lineage>
</organism>
<feature type="domain" description="SHOCT" evidence="2">
    <location>
        <begin position="51"/>
        <end position="74"/>
    </location>
</feature>
<keyword evidence="1" id="KW-0472">Membrane</keyword>
<gene>
    <name evidence="3" type="ORF">CP373A1_16195</name>
</gene>
<dbReference type="InterPro" id="IPR018649">
    <property type="entry name" value="SHOCT"/>
</dbReference>